<keyword evidence="1" id="KW-0812">Transmembrane</keyword>
<comment type="caution">
    <text evidence="2">The sequence shown here is derived from an EMBL/GenBank/DDBJ whole genome shotgun (WGS) entry which is preliminary data.</text>
</comment>
<sequence length="164" mass="18334">MEQSWTTFWARVSEAFRQALFPFRAVAEALGGHPSDIQIWCFLCGVFFLTVVAIQTYGDIVLRRRGAVATGKVVGIDKSSDGPDTPIIEFADRLGKIWRFESHLPVNRTTRSVGAPVEVMYDPFHPKRAREMGRPLMKTVHLIVWYAVVAGLMALAFLPGLISN</sequence>
<organism evidence="2 3">
    <name type="scientific">Mesorhizobium album</name>
    <dbReference type="NCBI Taxonomy" id="3072314"/>
    <lineage>
        <taxon>Bacteria</taxon>
        <taxon>Pseudomonadati</taxon>
        <taxon>Pseudomonadota</taxon>
        <taxon>Alphaproteobacteria</taxon>
        <taxon>Hyphomicrobiales</taxon>
        <taxon>Phyllobacteriaceae</taxon>
        <taxon>Mesorhizobium</taxon>
    </lineage>
</organism>
<dbReference type="RefSeq" id="WP_320287745.1">
    <property type="nucleotide sequence ID" value="NZ_JAVIIW010000013.1"/>
</dbReference>
<proteinExistence type="predicted"/>
<gene>
    <name evidence="2" type="ORF">RFN28_13080</name>
</gene>
<accession>A0ABU4XY90</accession>
<dbReference type="Proteomes" id="UP001287059">
    <property type="component" value="Unassembled WGS sequence"/>
</dbReference>
<keyword evidence="3" id="KW-1185">Reference proteome</keyword>
<evidence type="ECO:0000313" key="3">
    <source>
        <dbReference type="Proteomes" id="UP001287059"/>
    </source>
</evidence>
<feature type="transmembrane region" description="Helical" evidence="1">
    <location>
        <begin position="142"/>
        <end position="162"/>
    </location>
</feature>
<dbReference type="EMBL" id="JAVIIW010000013">
    <property type="protein sequence ID" value="MDX8479406.1"/>
    <property type="molecule type" value="Genomic_DNA"/>
</dbReference>
<evidence type="ECO:0000313" key="2">
    <source>
        <dbReference type="EMBL" id="MDX8479406.1"/>
    </source>
</evidence>
<feature type="transmembrane region" description="Helical" evidence="1">
    <location>
        <begin position="37"/>
        <end position="57"/>
    </location>
</feature>
<keyword evidence="1" id="KW-1133">Transmembrane helix</keyword>
<reference evidence="2 3" key="1">
    <citation type="submission" date="2023-08" db="EMBL/GenBank/DDBJ databases">
        <title>Implementing the SeqCode for naming new Mesorhizobium species isolated from Vachellia karroo root nodules.</title>
        <authorList>
            <person name="Van Lill M."/>
        </authorList>
    </citation>
    <scope>NUCLEOTIDE SEQUENCE [LARGE SCALE GENOMIC DNA]</scope>
    <source>
        <strain evidence="2 3">VK24D</strain>
    </source>
</reference>
<name>A0ABU4XY90_9HYPH</name>
<keyword evidence="1" id="KW-0472">Membrane</keyword>
<evidence type="ECO:0000256" key="1">
    <source>
        <dbReference type="SAM" id="Phobius"/>
    </source>
</evidence>
<protein>
    <submittedName>
        <fullName evidence="2">DUF3592 domain-containing protein</fullName>
    </submittedName>
</protein>